<reference evidence="1" key="1">
    <citation type="submission" date="2022-10" db="EMBL/GenBank/DDBJ databases">
        <title>The complete genomes of actinobacterial strains from the NBC collection.</title>
        <authorList>
            <person name="Joergensen T.S."/>
            <person name="Alvarez Arevalo M."/>
            <person name="Sterndorff E.B."/>
            <person name="Faurdal D."/>
            <person name="Vuksanovic O."/>
            <person name="Mourched A.-S."/>
            <person name="Charusanti P."/>
            <person name="Shaw S."/>
            <person name="Blin K."/>
            <person name="Weber T."/>
        </authorList>
    </citation>
    <scope>NUCLEOTIDE SEQUENCE [LARGE SCALE GENOMIC DNA]</scope>
    <source>
        <strain evidence="1">NBC 01686</strain>
    </source>
</reference>
<proteinExistence type="predicted"/>
<gene>
    <name evidence="1" type="ORF">OIE82_27300</name>
</gene>
<accession>A0ABZ1YAT0</accession>
<evidence type="ECO:0000313" key="1">
    <source>
        <dbReference type="EMBL" id="WUU56651.1"/>
    </source>
</evidence>
<dbReference type="RefSeq" id="WP_395759511.1">
    <property type="nucleotide sequence ID" value="NZ_CP109207.1"/>
</dbReference>
<dbReference type="EMBL" id="CP109207">
    <property type="protein sequence ID" value="WUU56651.1"/>
    <property type="molecule type" value="Genomic_DNA"/>
</dbReference>
<protein>
    <submittedName>
        <fullName evidence="1">Uncharacterized protein</fullName>
    </submittedName>
</protein>
<organism evidence="1">
    <name type="scientific">Streptomyces althioticus</name>
    <dbReference type="NCBI Taxonomy" id="83380"/>
    <lineage>
        <taxon>Bacteria</taxon>
        <taxon>Bacillati</taxon>
        <taxon>Actinomycetota</taxon>
        <taxon>Actinomycetes</taxon>
        <taxon>Kitasatosporales</taxon>
        <taxon>Streptomycetaceae</taxon>
        <taxon>Streptomyces</taxon>
        <taxon>Streptomyces althioticus group</taxon>
    </lineage>
</organism>
<sequence>MLANFSDEYKEEIKAEPLEEVRRRVIVEMTRAPVLTKESCEFLLQTYTDKLAELYW</sequence>
<name>A0ABZ1YAT0_9ACTN</name>